<evidence type="ECO:0000313" key="2">
    <source>
        <dbReference type="Proteomes" id="UP000828048"/>
    </source>
</evidence>
<dbReference type="Proteomes" id="UP000828048">
    <property type="component" value="Chromosome 6"/>
</dbReference>
<protein>
    <submittedName>
        <fullName evidence="1">Uncharacterized protein</fullName>
    </submittedName>
</protein>
<comment type="caution">
    <text evidence="1">The sequence shown here is derived from an EMBL/GenBank/DDBJ whole genome shotgun (WGS) entry which is preliminary data.</text>
</comment>
<sequence length="113" mass="12692">MDHMLCHCGKRSPVTTSWTDINPGRQFIGCYKYGSPDACNFFMWVDPPICARARAVIPGLLRRSRHLEDQIRVMKRGERIYMATLILFGIFFLWSICSVDGGSDSVEGSCGGL</sequence>
<keyword evidence="2" id="KW-1185">Reference proteome</keyword>
<organism evidence="1 2">
    <name type="scientific">Vaccinium darrowii</name>
    <dbReference type="NCBI Taxonomy" id="229202"/>
    <lineage>
        <taxon>Eukaryota</taxon>
        <taxon>Viridiplantae</taxon>
        <taxon>Streptophyta</taxon>
        <taxon>Embryophyta</taxon>
        <taxon>Tracheophyta</taxon>
        <taxon>Spermatophyta</taxon>
        <taxon>Magnoliopsida</taxon>
        <taxon>eudicotyledons</taxon>
        <taxon>Gunneridae</taxon>
        <taxon>Pentapetalae</taxon>
        <taxon>asterids</taxon>
        <taxon>Ericales</taxon>
        <taxon>Ericaceae</taxon>
        <taxon>Vaccinioideae</taxon>
        <taxon>Vaccinieae</taxon>
        <taxon>Vaccinium</taxon>
    </lineage>
</organism>
<dbReference type="EMBL" id="CM037156">
    <property type="protein sequence ID" value="KAH7836624.1"/>
    <property type="molecule type" value="Genomic_DNA"/>
</dbReference>
<proteinExistence type="predicted"/>
<gene>
    <name evidence="1" type="ORF">Vadar_003660</name>
</gene>
<name>A0ACB7X7R5_9ERIC</name>
<reference evidence="1 2" key="1">
    <citation type="journal article" date="2021" name="Hortic Res">
        <title>High-quality reference genome and annotation aids understanding of berry development for evergreen blueberry (Vaccinium darrowii).</title>
        <authorList>
            <person name="Yu J."/>
            <person name="Hulse-Kemp A.M."/>
            <person name="Babiker E."/>
            <person name="Staton M."/>
        </authorList>
    </citation>
    <scope>NUCLEOTIDE SEQUENCE [LARGE SCALE GENOMIC DNA]</scope>
    <source>
        <strain evidence="2">cv. NJ 8807/NJ 8810</strain>
        <tissue evidence="1">Young leaf</tissue>
    </source>
</reference>
<accession>A0ACB7X7R5</accession>
<evidence type="ECO:0000313" key="1">
    <source>
        <dbReference type="EMBL" id="KAH7836624.1"/>
    </source>
</evidence>